<dbReference type="Pfam" id="PF04874">
    <property type="entry name" value="Mak16"/>
    <property type="match status" value="1"/>
</dbReference>
<feature type="non-terminal residue" evidence="4">
    <location>
        <position position="1"/>
    </location>
</feature>
<keyword evidence="2" id="KW-0539">Nucleus</keyword>
<evidence type="ECO:0000256" key="2">
    <source>
        <dbReference type="ARBA" id="ARBA00023242"/>
    </source>
</evidence>
<reference evidence="4" key="1">
    <citation type="submission" date="2021-02" db="EMBL/GenBank/DDBJ databases">
        <authorList>
            <person name="Nowell W R."/>
        </authorList>
    </citation>
    <scope>NUCLEOTIDE SEQUENCE</scope>
</reference>
<proteinExistence type="predicted"/>
<dbReference type="PANTHER" id="PTHR23405">
    <property type="entry name" value="MAINTENANCE OF KILLER 16 MAK16 PROTEIN-RELATED"/>
    <property type="match status" value="1"/>
</dbReference>
<dbReference type="AlphaFoldDB" id="A0A8S2QH57"/>
<dbReference type="EMBL" id="CAJOBA010041036">
    <property type="protein sequence ID" value="CAF4105838.1"/>
    <property type="molecule type" value="Genomic_DNA"/>
</dbReference>
<dbReference type="PANTHER" id="PTHR23405:SF4">
    <property type="entry name" value="PROTEIN MAK16 HOMOLOG"/>
    <property type="match status" value="1"/>
</dbReference>
<evidence type="ECO:0000313" key="3">
    <source>
        <dbReference type="EMBL" id="CAF1299860.1"/>
    </source>
</evidence>
<protein>
    <submittedName>
        <fullName evidence="4">Uncharacterized protein</fullName>
    </submittedName>
</protein>
<comment type="subcellular location">
    <subcellularLocation>
        <location evidence="1">Nucleus</location>
    </subcellularLocation>
</comment>
<accession>A0A8S2QH57</accession>
<dbReference type="Proteomes" id="UP000682733">
    <property type="component" value="Unassembled WGS sequence"/>
</dbReference>
<dbReference type="InterPro" id="IPR006958">
    <property type="entry name" value="Mak16"/>
</dbReference>
<dbReference type="GO" id="GO:0005730">
    <property type="term" value="C:nucleolus"/>
    <property type="evidence" value="ECO:0007669"/>
    <property type="project" value="TreeGrafter"/>
</dbReference>
<sequence length="158" mass="18337">VFTEKPFYNEAVHLMKGYKPIVEQLVEPLQPLKIDTSNKFNTLSLLGAQVVERSQYPKKEWEAINYTKVTLIIRTRRLMLKKTGQLELVPIKKTYEKSGKKHEIKAFIAANIDRPIENELLERLKKGTYGDTYTFPVTAIKDSLKEERRGWERLSSPG</sequence>
<dbReference type="GO" id="GO:0030687">
    <property type="term" value="C:preribosome, large subunit precursor"/>
    <property type="evidence" value="ECO:0007669"/>
    <property type="project" value="TreeGrafter"/>
</dbReference>
<dbReference type="GO" id="GO:0000470">
    <property type="term" value="P:maturation of LSU-rRNA"/>
    <property type="evidence" value="ECO:0007669"/>
    <property type="project" value="TreeGrafter"/>
</dbReference>
<evidence type="ECO:0000313" key="4">
    <source>
        <dbReference type="EMBL" id="CAF4105838.1"/>
    </source>
</evidence>
<evidence type="ECO:0000313" key="5">
    <source>
        <dbReference type="Proteomes" id="UP000682733"/>
    </source>
</evidence>
<dbReference type="GO" id="GO:0000460">
    <property type="term" value="P:maturation of 5.8S rRNA"/>
    <property type="evidence" value="ECO:0007669"/>
    <property type="project" value="TreeGrafter"/>
</dbReference>
<evidence type="ECO:0000256" key="1">
    <source>
        <dbReference type="ARBA" id="ARBA00004123"/>
    </source>
</evidence>
<comment type="caution">
    <text evidence="4">The sequence shown here is derived from an EMBL/GenBank/DDBJ whole genome shotgun (WGS) entry which is preliminary data.</text>
</comment>
<dbReference type="Proteomes" id="UP000677228">
    <property type="component" value="Unassembled WGS sequence"/>
</dbReference>
<name>A0A8S2QH57_9BILA</name>
<dbReference type="EMBL" id="CAJNOK010019462">
    <property type="protein sequence ID" value="CAF1299860.1"/>
    <property type="molecule type" value="Genomic_DNA"/>
</dbReference>
<gene>
    <name evidence="3" type="ORF">OVA965_LOCUS28479</name>
    <name evidence="4" type="ORF">TMI583_LOCUS29232</name>
</gene>
<organism evidence="4 5">
    <name type="scientific">Didymodactylos carnosus</name>
    <dbReference type="NCBI Taxonomy" id="1234261"/>
    <lineage>
        <taxon>Eukaryota</taxon>
        <taxon>Metazoa</taxon>
        <taxon>Spiralia</taxon>
        <taxon>Gnathifera</taxon>
        <taxon>Rotifera</taxon>
        <taxon>Eurotatoria</taxon>
        <taxon>Bdelloidea</taxon>
        <taxon>Philodinida</taxon>
        <taxon>Philodinidae</taxon>
        <taxon>Didymodactylos</taxon>
    </lineage>
</organism>